<evidence type="ECO:0000313" key="2">
    <source>
        <dbReference type="EMBL" id="KAI5613739.1"/>
    </source>
</evidence>
<organism evidence="2 3">
    <name type="scientific">Silurus asotus</name>
    <name type="common">Amur catfish</name>
    <name type="synonym">Parasilurus asotus</name>
    <dbReference type="NCBI Taxonomy" id="30991"/>
    <lineage>
        <taxon>Eukaryota</taxon>
        <taxon>Metazoa</taxon>
        <taxon>Chordata</taxon>
        <taxon>Craniata</taxon>
        <taxon>Vertebrata</taxon>
        <taxon>Euteleostomi</taxon>
        <taxon>Actinopterygii</taxon>
        <taxon>Neopterygii</taxon>
        <taxon>Teleostei</taxon>
        <taxon>Ostariophysi</taxon>
        <taxon>Siluriformes</taxon>
        <taxon>Siluridae</taxon>
        <taxon>Silurus</taxon>
    </lineage>
</organism>
<protein>
    <recommendedName>
        <fullName evidence="1">Ig-like domain-containing protein</fullName>
    </recommendedName>
</protein>
<reference evidence="2" key="1">
    <citation type="submission" date="2018-07" db="EMBL/GenBank/DDBJ databases">
        <title>Comparative genomics of catfishes provides insights into carnivory and benthic adaptation.</title>
        <authorList>
            <person name="Zhang Y."/>
            <person name="Wang D."/>
            <person name="Peng Z."/>
            <person name="Zheng S."/>
            <person name="Shao F."/>
            <person name="Tao W."/>
        </authorList>
    </citation>
    <scope>NUCLEOTIDE SEQUENCE</scope>
    <source>
        <strain evidence="2">Chongqing</strain>
    </source>
</reference>
<name>A0AAD5FFJ2_SILAS</name>
<dbReference type="Pfam" id="PF13927">
    <property type="entry name" value="Ig_3"/>
    <property type="match status" value="1"/>
</dbReference>
<dbReference type="EMBL" id="MU562415">
    <property type="protein sequence ID" value="KAI5613739.1"/>
    <property type="molecule type" value="Genomic_DNA"/>
</dbReference>
<sequence>MLLLKHTETPSRNLGSRTRRLGDAKDAAAPSFMLQITHGIMGNPCSATHMTNICFHIVQGARLLALTQSAVPLHWVALSIPTGDGGDPDLLGKHSQLQGVSPAVLKGLVSTETMQTAAFLIVTFLLTANTSFALISVKTEQFVNAECGDKVMLTCSIEDNLSLKDYYWSKDLKELCSYKDTEKVLPGTKCEYVDDQKLVLTIYNVHPNNSAIYTCKVKADSDHGFNNSNLHVSGDITCSSSELRLVQHEVKGFFLPLKTR</sequence>
<keyword evidence="3" id="KW-1185">Reference proteome</keyword>
<feature type="domain" description="Ig-like" evidence="1">
    <location>
        <begin position="148"/>
        <end position="233"/>
    </location>
</feature>
<proteinExistence type="predicted"/>
<gene>
    <name evidence="2" type="ORF">C0J50_4143</name>
</gene>
<dbReference type="AlphaFoldDB" id="A0AAD5FFJ2"/>
<dbReference type="SUPFAM" id="SSF48726">
    <property type="entry name" value="Immunoglobulin"/>
    <property type="match status" value="1"/>
</dbReference>
<dbReference type="InterPro" id="IPR036179">
    <property type="entry name" value="Ig-like_dom_sf"/>
</dbReference>
<dbReference type="SMART" id="SM00409">
    <property type="entry name" value="IG"/>
    <property type="match status" value="1"/>
</dbReference>
<dbReference type="PROSITE" id="PS50835">
    <property type="entry name" value="IG_LIKE"/>
    <property type="match status" value="1"/>
</dbReference>
<dbReference type="Proteomes" id="UP001205998">
    <property type="component" value="Unassembled WGS sequence"/>
</dbReference>
<evidence type="ECO:0000313" key="3">
    <source>
        <dbReference type="Proteomes" id="UP001205998"/>
    </source>
</evidence>
<accession>A0AAD5FFJ2</accession>
<dbReference type="InterPro" id="IPR013783">
    <property type="entry name" value="Ig-like_fold"/>
</dbReference>
<dbReference type="InterPro" id="IPR007110">
    <property type="entry name" value="Ig-like_dom"/>
</dbReference>
<comment type="caution">
    <text evidence="2">The sequence shown here is derived from an EMBL/GenBank/DDBJ whole genome shotgun (WGS) entry which is preliminary data.</text>
</comment>
<evidence type="ECO:0000259" key="1">
    <source>
        <dbReference type="PROSITE" id="PS50835"/>
    </source>
</evidence>
<dbReference type="Gene3D" id="2.60.40.10">
    <property type="entry name" value="Immunoglobulins"/>
    <property type="match status" value="1"/>
</dbReference>
<dbReference type="CDD" id="cd00096">
    <property type="entry name" value="Ig"/>
    <property type="match status" value="1"/>
</dbReference>
<dbReference type="InterPro" id="IPR003599">
    <property type="entry name" value="Ig_sub"/>
</dbReference>